<evidence type="ECO:0000256" key="4">
    <source>
        <dbReference type="PROSITE-ProRule" id="PRU00228"/>
    </source>
</evidence>
<dbReference type="SMART" id="SM00291">
    <property type="entry name" value="ZnF_ZZ"/>
    <property type="match status" value="1"/>
</dbReference>
<dbReference type="GO" id="GO:0008270">
    <property type="term" value="F:zinc ion binding"/>
    <property type="evidence" value="ECO:0007669"/>
    <property type="project" value="UniProtKB-KW"/>
</dbReference>
<keyword evidence="10" id="KW-1185">Reference proteome</keyword>
<dbReference type="Pfam" id="PF13639">
    <property type="entry name" value="zf-RING_2"/>
    <property type="match status" value="1"/>
</dbReference>
<dbReference type="InterPro" id="IPR007527">
    <property type="entry name" value="Znf_SWIM"/>
</dbReference>
<dbReference type="PANTHER" id="PTHR21540">
    <property type="entry name" value="RING FINGER AND SWIM DOMAIN-CONTAINING PROTEIN 2"/>
    <property type="match status" value="1"/>
</dbReference>
<keyword evidence="3" id="KW-0862">Zinc</keyword>
<feature type="region of interest" description="Disordered" evidence="5">
    <location>
        <begin position="412"/>
        <end position="446"/>
    </location>
</feature>
<dbReference type="CDD" id="cd16486">
    <property type="entry name" value="mRING-H2-C3H2C2D_ZSWM2"/>
    <property type="match status" value="1"/>
</dbReference>
<dbReference type="SMART" id="SM00184">
    <property type="entry name" value="RING"/>
    <property type="match status" value="2"/>
</dbReference>
<dbReference type="PROSITE" id="PS01357">
    <property type="entry name" value="ZF_ZZ_1"/>
    <property type="match status" value="1"/>
</dbReference>
<feature type="domain" description="RING-type" evidence="6">
    <location>
        <begin position="147"/>
        <end position="199"/>
    </location>
</feature>
<dbReference type="AlphaFoldDB" id="A0AAN9BT64"/>
<feature type="compositionally biased region" description="Low complexity" evidence="5">
    <location>
        <begin position="112"/>
        <end position="124"/>
    </location>
</feature>
<feature type="compositionally biased region" description="Basic and acidic residues" evidence="5">
    <location>
        <begin position="467"/>
        <end position="488"/>
    </location>
</feature>
<dbReference type="InterPro" id="IPR000433">
    <property type="entry name" value="Znf_ZZ"/>
</dbReference>
<dbReference type="PROSITE" id="PS50966">
    <property type="entry name" value="ZF_SWIM"/>
    <property type="match status" value="1"/>
</dbReference>
<feature type="domain" description="SWIM-type" evidence="8">
    <location>
        <begin position="49"/>
        <end position="82"/>
    </location>
</feature>
<dbReference type="InterPro" id="IPR013083">
    <property type="entry name" value="Znf_RING/FYVE/PHD"/>
</dbReference>
<evidence type="ECO:0000256" key="2">
    <source>
        <dbReference type="ARBA" id="ARBA00022771"/>
    </source>
</evidence>
<dbReference type="GO" id="GO:0061630">
    <property type="term" value="F:ubiquitin protein ligase activity"/>
    <property type="evidence" value="ECO:0007669"/>
    <property type="project" value="InterPro"/>
</dbReference>
<dbReference type="PROSITE" id="PS50089">
    <property type="entry name" value="ZF_RING_2"/>
    <property type="match status" value="2"/>
</dbReference>
<dbReference type="CDD" id="cd16494">
    <property type="entry name" value="RING-CH-C4HC3_ZSWM2"/>
    <property type="match status" value="1"/>
</dbReference>
<feature type="region of interest" description="Disordered" evidence="5">
    <location>
        <begin position="464"/>
        <end position="512"/>
    </location>
</feature>
<sequence>MPRNVAWRRTYSDFTCASQAFAANATMYILRQTGPTGFLLKEEGEAKNFKVFLGDPHSCTCSVFRKEKDLCKHICWVLLKKFKLDRDNPLSWQVGLSDMELDCVMRGPVVARRTQQRPQPSVPRQVEDASGGRPLVAQREIGNEDVCPICQDEFMAKKLPVTFCKFSCGNNVHIKCMKVWAEHQLSTSQDHTIKCPMCREDFGPLTLLKQEQRNADYKSNANQSTQSSQNRMDRHVGLGCSNCRMAPIEGKCYRCCSCADFYLCQACFNTPAHTHHSFQFRHKRNQRWRNAQRMLGAALPDAMVNDLMNREISASDYDTLLQLDNTASSTAPLSDLTEEAVQMLPVERARQGGALCAPGAQCRVCLRPYTAGQYVRKLPCQHKFHKDCIDAWLLHSRPICPIDSLPVFTTRPSSHTGNRLIGRQTDASSTSHGLNTSAVHSGRDEVRSLSVPSLGISSMRISAVENGEGRREGDRAALARRPPRDPRIPHRPPTRLELTGTRVGAEDTNSRWEETESDMLVPGGQLLQQAIKRRSQLSQHLTQLMLENNIQPVTAALEYSPQGDQDTVSLIPLSVDPGLAGLHASNPAGDSHFQFELGRRGSAGTMSVHDRARGGRLATSLRTKAPLRQRSGSHERTAPRSVQDLYLGNDPRVNPPPEGEVTAAQATGRGLHHGLLHRSSANSRKRIPIRGVARNPNIVLEGNSVLDHLTLRDIL</sequence>
<feature type="region of interest" description="Disordered" evidence="5">
    <location>
        <begin position="605"/>
        <end position="660"/>
    </location>
</feature>
<dbReference type="Proteomes" id="UP001374579">
    <property type="component" value="Unassembled WGS sequence"/>
</dbReference>
<name>A0AAN9BT64_9CAEN</name>
<accession>A0AAN9BT64</accession>
<dbReference type="Pfam" id="PF00569">
    <property type="entry name" value="ZZ"/>
    <property type="match status" value="1"/>
</dbReference>
<feature type="region of interest" description="Disordered" evidence="5">
    <location>
        <begin position="112"/>
        <end position="132"/>
    </location>
</feature>
<keyword evidence="2 4" id="KW-0863">Zinc-finger</keyword>
<evidence type="ECO:0008006" key="11">
    <source>
        <dbReference type="Google" id="ProtNLM"/>
    </source>
</evidence>
<evidence type="ECO:0000259" key="8">
    <source>
        <dbReference type="PROSITE" id="PS50966"/>
    </source>
</evidence>
<feature type="domain" description="RING-type" evidence="6">
    <location>
        <begin position="362"/>
        <end position="404"/>
    </location>
</feature>
<dbReference type="InterPro" id="IPR039903">
    <property type="entry name" value="Zswim2"/>
</dbReference>
<evidence type="ECO:0000256" key="1">
    <source>
        <dbReference type="ARBA" id="ARBA00022723"/>
    </source>
</evidence>
<gene>
    <name evidence="9" type="ORF">V1264_014707</name>
</gene>
<feature type="compositionally biased region" description="Polar residues" evidence="5">
    <location>
        <begin position="425"/>
        <end position="439"/>
    </location>
</feature>
<evidence type="ECO:0000259" key="6">
    <source>
        <dbReference type="PROSITE" id="PS50089"/>
    </source>
</evidence>
<dbReference type="InterPro" id="IPR043145">
    <property type="entry name" value="Znf_ZZ_sf"/>
</dbReference>
<evidence type="ECO:0000313" key="9">
    <source>
        <dbReference type="EMBL" id="KAK7110909.1"/>
    </source>
</evidence>
<reference evidence="9 10" key="1">
    <citation type="submission" date="2024-02" db="EMBL/GenBank/DDBJ databases">
        <title>Chromosome-scale genome assembly of the rough periwinkle Littorina saxatilis.</title>
        <authorList>
            <person name="De Jode A."/>
            <person name="Faria R."/>
            <person name="Formenti G."/>
            <person name="Sims Y."/>
            <person name="Smith T.P."/>
            <person name="Tracey A."/>
            <person name="Wood J.M.D."/>
            <person name="Zagrodzka Z.B."/>
            <person name="Johannesson K."/>
            <person name="Butlin R.K."/>
            <person name="Leder E.H."/>
        </authorList>
    </citation>
    <scope>NUCLEOTIDE SEQUENCE [LARGE SCALE GENOMIC DNA]</scope>
    <source>
        <strain evidence="9">Snail1</strain>
        <tissue evidence="9">Muscle</tissue>
    </source>
</reference>
<evidence type="ECO:0000259" key="7">
    <source>
        <dbReference type="PROSITE" id="PS50135"/>
    </source>
</evidence>
<dbReference type="Gene3D" id="3.30.40.10">
    <property type="entry name" value="Zinc/RING finger domain, C3HC4 (zinc finger)"/>
    <property type="match status" value="2"/>
</dbReference>
<dbReference type="Gene3D" id="3.30.60.90">
    <property type="match status" value="1"/>
</dbReference>
<dbReference type="SUPFAM" id="SSF57850">
    <property type="entry name" value="RING/U-box"/>
    <property type="match status" value="3"/>
</dbReference>
<keyword evidence="1" id="KW-0479">Metal-binding</keyword>
<dbReference type="InterPro" id="IPR001841">
    <property type="entry name" value="Znf_RING"/>
</dbReference>
<evidence type="ECO:0000256" key="3">
    <source>
        <dbReference type="ARBA" id="ARBA00022833"/>
    </source>
</evidence>
<dbReference type="PANTHER" id="PTHR21540:SF3">
    <property type="entry name" value="E3 UBIQUITIN-PROTEIN LIGASE ZSWIM2"/>
    <property type="match status" value="1"/>
</dbReference>
<evidence type="ECO:0000313" key="10">
    <source>
        <dbReference type="Proteomes" id="UP001374579"/>
    </source>
</evidence>
<dbReference type="PROSITE" id="PS50135">
    <property type="entry name" value="ZF_ZZ_2"/>
    <property type="match status" value="1"/>
</dbReference>
<dbReference type="Pfam" id="PF04434">
    <property type="entry name" value="SWIM"/>
    <property type="match status" value="1"/>
</dbReference>
<comment type="caution">
    <text evidence="9">The sequence shown here is derived from an EMBL/GenBank/DDBJ whole genome shotgun (WGS) entry which is preliminary data.</text>
</comment>
<organism evidence="9 10">
    <name type="scientific">Littorina saxatilis</name>
    <dbReference type="NCBI Taxonomy" id="31220"/>
    <lineage>
        <taxon>Eukaryota</taxon>
        <taxon>Metazoa</taxon>
        <taxon>Spiralia</taxon>
        <taxon>Lophotrochozoa</taxon>
        <taxon>Mollusca</taxon>
        <taxon>Gastropoda</taxon>
        <taxon>Caenogastropoda</taxon>
        <taxon>Littorinimorpha</taxon>
        <taxon>Littorinoidea</taxon>
        <taxon>Littorinidae</taxon>
        <taxon>Littorina</taxon>
    </lineage>
</organism>
<evidence type="ECO:0000256" key="5">
    <source>
        <dbReference type="SAM" id="MobiDB-lite"/>
    </source>
</evidence>
<protein>
    <recommendedName>
        <fullName evidence="11">E3 ubiquitin-protein ligase ZSWIM2</fullName>
    </recommendedName>
</protein>
<proteinExistence type="predicted"/>
<dbReference type="EMBL" id="JBAMIC010000003">
    <property type="protein sequence ID" value="KAK7110909.1"/>
    <property type="molecule type" value="Genomic_DNA"/>
</dbReference>
<feature type="domain" description="ZZ-type" evidence="7">
    <location>
        <begin position="235"/>
        <end position="286"/>
    </location>
</feature>